<reference evidence="2 3" key="1">
    <citation type="journal article" date="2014" name="Genome Announc.">
        <title>Complete Genome Sequence of the Extremely Halophilic Archaeon Haloarcula hispanica Strain N601.</title>
        <authorList>
            <person name="Ding J.Y."/>
            <person name="Chiang P.W."/>
            <person name="Hong M.J."/>
            <person name="Dyall-Smith M."/>
            <person name="Tang S.L."/>
        </authorList>
    </citation>
    <scope>NUCLEOTIDE SEQUENCE [LARGE SCALE GENOMIC DNA]</scope>
    <source>
        <strain evidence="2 3">N601</strain>
    </source>
</reference>
<proteinExistence type="predicted"/>
<evidence type="ECO:0000256" key="1">
    <source>
        <dbReference type="SAM" id="MobiDB-lite"/>
    </source>
</evidence>
<dbReference type="HOGENOM" id="CLU_3338311_0_0_2"/>
<keyword evidence="3" id="KW-1185">Reference proteome</keyword>
<organism evidence="2 3">
    <name type="scientific">Haloarcula hispanica N601</name>
    <dbReference type="NCBI Taxonomy" id="1417673"/>
    <lineage>
        <taxon>Archaea</taxon>
        <taxon>Methanobacteriati</taxon>
        <taxon>Methanobacteriota</taxon>
        <taxon>Stenosarchaea group</taxon>
        <taxon>Halobacteria</taxon>
        <taxon>Halobacteriales</taxon>
        <taxon>Haloarculaceae</taxon>
        <taxon>Haloarcula</taxon>
    </lineage>
</organism>
<geneLocation type="plasmid" evidence="2 3">
    <name>pHH406</name>
</geneLocation>
<sequence length="37" mass="4247">MIEIMDERSDITNKGRDMNKECGYNSSNNNQKLVVKA</sequence>
<dbReference type="KEGG" id="hhn:HISP_18570"/>
<keyword evidence="2" id="KW-0614">Plasmid</keyword>
<name>V5TSW5_HALHI</name>
<dbReference type="Proteomes" id="UP000018572">
    <property type="component" value="Plasmid pHH406"/>
</dbReference>
<accession>V5TSW5</accession>
<protein>
    <submittedName>
        <fullName evidence="2">Uncharacterized protein</fullName>
    </submittedName>
</protein>
<feature type="compositionally biased region" description="Polar residues" evidence="1">
    <location>
        <begin position="24"/>
        <end position="37"/>
    </location>
</feature>
<evidence type="ECO:0000313" key="2">
    <source>
        <dbReference type="EMBL" id="AHB68341.1"/>
    </source>
</evidence>
<gene>
    <name evidence="2" type="ORF">HISP_18570</name>
</gene>
<dbReference type="AlphaFoldDB" id="V5TSW5"/>
<dbReference type="EMBL" id="CP006887">
    <property type="protein sequence ID" value="AHB68341.1"/>
    <property type="molecule type" value="Genomic_DNA"/>
</dbReference>
<feature type="region of interest" description="Disordered" evidence="1">
    <location>
        <begin position="1"/>
        <end position="37"/>
    </location>
</feature>
<feature type="compositionally biased region" description="Basic and acidic residues" evidence="1">
    <location>
        <begin position="1"/>
        <end position="20"/>
    </location>
</feature>
<evidence type="ECO:0000313" key="3">
    <source>
        <dbReference type="Proteomes" id="UP000018572"/>
    </source>
</evidence>